<keyword evidence="2" id="KW-1185">Reference proteome</keyword>
<protein>
    <submittedName>
        <fullName evidence="1">Uncharacterized protein</fullName>
    </submittedName>
</protein>
<dbReference type="RefSeq" id="WP_209456851.1">
    <property type="nucleotide sequence ID" value="NZ_BAAACS010000012.1"/>
</dbReference>
<dbReference type="Proteomes" id="UP000767291">
    <property type="component" value="Unassembled WGS sequence"/>
</dbReference>
<dbReference type="EMBL" id="JAGGJX010000003">
    <property type="protein sequence ID" value="MBP1855407.1"/>
    <property type="molecule type" value="Genomic_DNA"/>
</dbReference>
<name>A0ABS4EBT5_9FIRM</name>
<proteinExistence type="predicted"/>
<reference evidence="1 2" key="1">
    <citation type="submission" date="2021-03" db="EMBL/GenBank/DDBJ databases">
        <title>Genomic Encyclopedia of Type Strains, Phase IV (KMG-IV): sequencing the most valuable type-strain genomes for metagenomic binning, comparative biology and taxonomic classification.</title>
        <authorList>
            <person name="Goeker M."/>
        </authorList>
    </citation>
    <scope>NUCLEOTIDE SEQUENCE [LARGE SCALE GENOMIC DNA]</scope>
    <source>
        <strain evidence="1 2">DSM 1289</strain>
    </source>
</reference>
<organism evidence="1 2">
    <name type="scientific">Metaclostridioides mangenotii</name>
    <dbReference type="NCBI Taxonomy" id="1540"/>
    <lineage>
        <taxon>Bacteria</taxon>
        <taxon>Bacillati</taxon>
        <taxon>Bacillota</taxon>
        <taxon>Clostridia</taxon>
        <taxon>Peptostreptococcales</taxon>
        <taxon>Peptostreptococcaceae</taxon>
        <taxon>Metaclostridioides</taxon>
    </lineage>
</organism>
<evidence type="ECO:0000313" key="2">
    <source>
        <dbReference type="Proteomes" id="UP000767291"/>
    </source>
</evidence>
<sequence>MAKKAELEKKDTVGIARFSKEQLINSEKYAAKRDLLTALLDADKEYSFLEVDKEIDKFEKKVM</sequence>
<comment type="caution">
    <text evidence="1">The sequence shown here is derived from an EMBL/GenBank/DDBJ whole genome shotgun (WGS) entry which is preliminary data.</text>
</comment>
<accession>A0ABS4EBT5</accession>
<evidence type="ECO:0000313" key="1">
    <source>
        <dbReference type="EMBL" id="MBP1855407.1"/>
    </source>
</evidence>
<gene>
    <name evidence="1" type="ORF">J2Z43_001802</name>
</gene>